<dbReference type="PANTHER" id="PTHR42973:SF39">
    <property type="entry name" value="FAD-BINDING PCMH-TYPE DOMAIN-CONTAINING PROTEIN"/>
    <property type="match status" value="1"/>
</dbReference>
<dbReference type="EMBL" id="BONE01000101">
    <property type="protein sequence ID" value="GIF77722.1"/>
    <property type="molecule type" value="Genomic_DNA"/>
</dbReference>
<dbReference type="PANTHER" id="PTHR42973">
    <property type="entry name" value="BINDING OXIDOREDUCTASE, PUTATIVE (AFU_ORTHOLOGUE AFUA_1G17690)-RELATED"/>
    <property type="match status" value="1"/>
</dbReference>
<gene>
    <name evidence="7" type="ORF">Asi02nite_72400</name>
</gene>
<evidence type="ECO:0000313" key="7">
    <source>
        <dbReference type="EMBL" id="GIF77722.1"/>
    </source>
</evidence>
<comment type="caution">
    <text evidence="7">The sequence shown here is derived from an EMBL/GenBank/DDBJ whole genome shotgun (WGS) entry which is preliminary data.</text>
</comment>
<proteinExistence type="inferred from homology"/>
<sequence>MPAALARGMTKTTHAADFDLAPCATVAAAASTFLPGRLSEGAAVYLPGDDGYDAGRCGYNVAFPHRPAVVVAPATADDVVEAVRFAEDHRLRVVVQATGHGPTKAADGGVLISTDRMTEVTINASTRTAKVGAGVRWEQVTEAAAAHGLAAVNGSSPALGVVGYTLGGGLSPFLGRTRGYAADNVVSIDLVTADGAALTVNATSEPELFWGLRGGGGGLGVVTAIEFRLFPVRRVYAGGVYFAAEHAAAVLHAWRTWVESTPDEMSSSIAFVRHPKCEPVAEPLRGRLVVHVRVAYLGSAEDGERQLDPIRAAAPSIIDSVDDMPYTAAAAIHADLVDPLPVYERSALLHGLPPEALDLLLDFAVDGAAVPVTRVELRHLAGELRKPPREPNAVANRDAPFLLTLASVVAADKAAGHSAFHDHIVRELRPWTTGRTLANFLSPGDARQQHRATAYPGDVHARLNALKKCWDPSGRFDVSAEDAAVLSSDAVVQPRPGTLETQQLAEILGLRPRLS</sequence>
<organism evidence="7 8">
    <name type="scientific">Asanoa siamensis</name>
    <dbReference type="NCBI Taxonomy" id="926357"/>
    <lineage>
        <taxon>Bacteria</taxon>
        <taxon>Bacillati</taxon>
        <taxon>Actinomycetota</taxon>
        <taxon>Actinomycetes</taxon>
        <taxon>Micromonosporales</taxon>
        <taxon>Micromonosporaceae</taxon>
        <taxon>Asanoa</taxon>
    </lineage>
</organism>
<accession>A0ABQ4D3M4</accession>
<evidence type="ECO:0000259" key="6">
    <source>
        <dbReference type="PROSITE" id="PS51387"/>
    </source>
</evidence>
<dbReference type="Pfam" id="PF01565">
    <property type="entry name" value="FAD_binding_4"/>
    <property type="match status" value="1"/>
</dbReference>
<dbReference type="SUPFAM" id="SSF56176">
    <property type="entry name" value="FAD-binding/transporter-associated domain-like"/>
    <property type="match status" value="1"/>
</dbReference>
<dbReference type="InterPro" id="IPR006093">
    <property type="entry name" value="Oxy_OxRdtase_FAD_BS"/>
</dbReference>
<dbReference type="InterPro" id="IPR016166">
    <property type="entry name" value="FAD-bd_PCMH"/>
</dbReference>
<name>A0ABQ4D3M4_9ACTN</name>
<dbReference type="Gene3D" id="3.30.43.10">
    <property type="entry name" value="Uridine Diphospho-n-acetylenolpyruvylglucosamine Reductase, domain 2"/>
    <property type="match status" value="1"/>
</dbReference>
<evidence type="ECO:0000256" key="4">
    <source>
        <dbReference type="ARBA" id="ARBA00022827"/>
    </source>
</evidence>
<evidence type="ECO:0000256" key="1">
    <source>
        <dbReference type="ARBA" id="ARBA00001974"/>
    </source>
</evidence>
<dbReference type="InterPro" id="IPR016169">
    <property type="entry name" value="FAD-bd_PCMH_sub2"/>
</dbReference>
<dbReference type="Gene3D" id="3.40.462.20">
    <property type="match status" value="1"/>
</dbReference>
<dbReference type="InterPro" id="IPR050416">
    <property type="entry name" value="FAD-linked_Oxidoreductase"/>
</dbReference>
<dbReference type="InterPro" id="IPR036318">
    <property type="entry name" value="FAD-bd_PCMH-like_sf"/>
</dbReference>
<comment type="similarity">
    <text evidence="2">Belongs to the oxygen-dependent FAD-linked oxidoreductase family.</text>
</comment>
<evidence type="ECO:0000313" key="8">
    <source>
        <dbReference type="Proteomes" id="UP000604117"/>
    </source>
</evidence>
<protein>
    <submittedName>
        <fullName evidence="7">Oxidoreductase</fullName>
    </submittedName>
</protein>
<dbReference type="PROSITE" id="PS00862">
    <property type="entry name" value="OX2_COVAL_FAD"/>
    <property type="match status" value="1"/>
</dbReference>
<dbReference type="InterPro" id="IPR016167">
    <property type="entry name" value="FAD-bd_PCMH_sub1"/>
</dbReference>
<keyword evidence="3" id="KW-0285">Flavoprotein</keyword>
<dbReference type="Gene3D" id="3.30.465.10">
    <property type="match status" value="1"/>
</dbReference>
<dbReference type="Proteomes" id="UP000604117">
    <property type="component" value="Unassembled WGS sequence"/>
</dbReference>
<evidence type="ECO:0000256" key="3">
    <source>
        <dbReference type="ARBA" id="ARBA00022630"/>
    </source>
</evidence>
<dbReference type="PROSITE" id="PS51387">
    <property type="entry name" value="FAD_PCMH"/>
    <property type="match status" value="1"/>
</dbReference>
<feature type="domain" description="FAD-binding PCMH-type" evidence="6">
    <location>
        <begin position="63"/>
        <end position="232"/>
    </location>
</feature>
<dbReference type="InterPro" id="IPR006094">
    <property type="entry name" value="Oxid_FAD_bind_N"/>
</dbReference>
<keyword evidence="8" id="KW-1185">Reference proteome</keyword>
<evidence type="ECO:0000256" key="2">
    <source>
        <dbReference type="ARBA" id="ARBA00005466"/>
    </source>
</evidence>
<reference evidence="7 8" key="1">
    <citation type="submission" date="2021-01" db="EMBL/GenBank/DDBJ databases">
        <title>Whole genome shotgun sequence of Asanoa siamensis NBRC 107932.</title>
        <authorList>
            <person name="Komaki H."/>
            <person name="Tamura T."/>
        </authorList>
    </citation>
    <scope>NUCLEOTIDE SEQUENCE [LARGE SCALE GENOMIC DNA]</scope>
    <source>
        <strain evidence="7 8">NBRC 107932</strain>
    </source>
</reference>
<evidence type="ECO:0000256" key="5">
    <source>
        <dbReference type="ARBA" id="ARBA00023002"/>
    </source>
</evidence>
<keyword evidence="5" id="KW-0560">Oxidoreductase</keyword>
<comment type="cofactor">
    <cofactor evidence="1">
        <name>FAD</name>
        <dbReference type="ChEBI" id="CHEBI:57692"/>
    </cofactor>
</comment>
<keyword evidence="4" id="KW-0274">FAD</keyword>